<feature type="transmembrane region" description="Helical" evidence="5">
    <location>
        <begin position="262"/>
        <end position="284"/>
    </location>
</feature>
<evidence type="ECO:0000256" key="5">
    <source>
        <dbReference type="SAM" id="Phobius"/>
    </source>
</evidence>
<evidence type="ECO:0000256" key="2">
    <source>
        <dbReference type="ARBA" id="ARBA00022692"/>
    </source>
</evidence>
<feature type="transmembrane region" description="Helical" evidence="5">
    <location>
        <begin position="119"/>
        <end position="137"/>
    </location>
</feature>
<accession>A0ABV7Z1L6</accession>
<feature type="transmembrane region" description="Helical" evidence="5">
    <location>
        <begin position="343"/>
        <end position="372"/>
    </location>
</feature>
<dbReference type="Pfam" id="PF00916">
    <property type="entry name" value="Sulfate_transp"/>
    <property type="match status" value="1"/>
</dbReference>
<dbReference type="PANTHER" id="PTHR11814">
    <property type="entry name" value="SULFATE TRANSPORTER"/>
    <property type="match status" value="1"/>
</dbReference>
<dbReference type="InterPro" id="IPR002645">
    <property type="entry name" value="STAS_dom"/>
</dbReference>
<keyword evidence="8" id="KW-1185">Reference proteome</keyword>
<comment type="caution">
    <text evidence="7">The sequence shown here is derived from an EMBL/GenBank/DDBJ whole genome shotgun (WGS) entry which is preliminary data.</text>
</comment>
<evidence type="ECO:0000259" key="6">
    <source>
        <dbReference type="PROSITE" id="PS50801"/>
    </source>
</evidence>
<evidence type="ECO:0000256" key="4">
    <source>
        <dbReference type="ARBA" id="ARBA00023136"/>
    </source>
</evidence>
<feature type="transmembrane region" description="Helical" evidence="5">
    <location>
        <begin position="172"/>
        <end position="190"/>
    </location>
</feature>
<proteinExistence type="predicted"/>
<feature type="transmembrane region" description="Helical" evidence="5">
    <location>
        <begin position="42"/>
        <end position="59"/>
    </location>
</feature>
<organism evidence="7 8">
    <name type="scientific">Lacihabitans lacunae</name>
    <dbReference type="NCBI Taxonomy" id="1028214"/>
    <lineage>
        <taxon>Bacteria</taxon>
        <taxon>Pseudomonadati</taxon>
        <taxon>Bacteroidota</taxon>
        <taxon>Cytophagia</taxon>
        <taxon>Cytophagales</taxon>
        <taxon>Leadbetterellaceae</taxon>
        <taxon>Lacihabitans</taxon>
    </lineage>
</organism>
<feature type="transmembrane region" description="Helical" evidence="5">
    <location>
        <begin position="202"/>
        <end position="220"/>
    </location>
</feature>
<dbReference type="RefSeq" id="WP_379839962.1">
    <property type="nucleotide sequence ID" value="NZ_JBHRYQ010000001.1"/>
</dbReference>
<name>A0ABV7Z1L6_9BACT</name>
<evidence type="ECO:0000256" key="3">
    <source>
        <dbReference type="ARBA" id="ARBA00022989"/>
    </source>
</evidence>
<dbReference type="InterPro" id="IPR011547">
    <property type="entry name" value="SLC26A/SulP_dom"/>
</dbReference>
<reference evidence="8" key="1">
    <citation type="journal article" date="2019" name="Int. J. Syst. Evol. Microbiol.">
        <title>The Global Catalogue of Microorganisms (GCM) 10K type strain sequencing project: providing services to taxonomists for standard genome sequencing and annotation.</title>
        <authorList>
            <consortium name="The Broad Institute Genomics Platform"/>
            <consortium name="The Broad Institute Genome Sequencing Center for Infectious Disease"/>
            <person name="Wu L."/>
            <person name="Ma J."/>
        </authorList>
    </citation>
    <scope>NUCLEOTIDE SEQUENCE [LARGE SCALE GENOMIC DNA]</scope>
    <source>
        <strain evidence="8">CECT 7956</strain>
    </source>
</reference>
<feature type="transmembrane region" description="Helical" evidence="5">
    <location>
        <begin position="393"/>
        <end position="425"/>
    </location>
</feature>
<evidence type="ECO:0000313" key="7">
    <source>
        <dbReference type="EMBL" id="MFC3813056.1"/>
    </source>
</evidence>
<dbReference type="PROSITE" id="PS50801">
    <property type="entry name" value="STAS"/>
    <property type="match status" value="1"/>
</dbReference>
<feature type="transmembrane region" description="Helical" evidence="5">
    <location>
        <begin position="305"/>
        <end position="323"/>
    </location>
</feature>
<feature type="domain" description="STAS" evidence="6">
    <location>
        <begin position="434"/>
        <end position="497"/>
    </location>
</feature>
<sequence length="529" mass="56851">MASKSFDTYISNLKYDLPAGLVVFLVALPLCLGISLASGAPFFSGILAGVIGGVVIGLLGNSQLSVSGPAAGLVAVVISAIATLGSFEAFLLTVFIAGFIQIAFGLFKAGIIANYFPSNVIKGMLSGIGIIIILKQIPHALGYDKDIEGDLAFLQIDGENSITGLISAVEHIDIGATLIAVIGLLVILLFENPKLKNISKIIPGGLAAVFAGVFVNEALFKTIDFLYVGDRHKVSVPVPSSVTEFLGFFSFPDFSQIQNPQVWVFALTIAAVASIESLLCIEAIDKLDPENRVTNTNRELIAQGIGNSISGMFGGLPITSVIVRSSANLNAKGKTKVSTIFHGLLLFGSVVLIPGLLNKIPLAALAAILLHTGYKLAKPSIFKQMFKNGRYQWLPFVVTILAVVFLDLLKGVSIGLGVSIVYILYGNFRNSYFFNKESHQEGDTIKIRLSEEVSFLNKASIRETLDRIPDNSNVLIDASNSLYIDFDVLEILKEFIEIKAPIKNIKCETIGMKDNYELKSDKKVVSISK</sequence>
<dbReference type="Proteomes" id="UP001595616">
    <property type="component" value="Unassembled WGS sequence"/>
</dbReference>
<keyword evidence="2 5" id="KW-0812">Transmembrane</keyword>
<evidence type="ECO:0000256" key="1">
    <source>
        <dbReference type="ARBA" id="ARBA00004141"/>
    </source>
</evidence>
<protein>
    <submittedName>
        <fullName evidence="7">SulP family inorganic anion transporter</fullName>
    </submittedName>
</protein>
<evidence type="ECO:0000313" key="8">
    <source>
        <dbReference type="Proteomes" id="UP001595616"/>
    </source>
</evidence>
<keyword evidence="4 5" id="KW-0472">Membrane</keyword>
<feature type="transmembrane region" description="Helical" evidence="5">
    <location>
        <begin position="15"/>
        <end position="36"/>
    </location>
</feature>
<keyword evidence="3 5" id="KW-1133">Transmembrane helix</keyword>
<comment type="subcellular location">
    <subcellularLocation>
        <location evidence="1">Membrane</location>
        <topology evidence="1">Multi-pass membrane protein</topology>
    </subcellularLocation>
</comment>
<dbReference type="InterPro" id="IPR001902">
    <property type="entry name" value="SLC26A/SulP_fam"/>
</dbReference>
<gene>
    <name evidence="7" type="ORF">ACFOOI_20495</name>
</gene>
<dbReference type="EMBL" id="JBHRYQ010000001">
    <property type="protein sequence ID" value="MFC3813056.1"/>
    <property type="molecule type" value="Genomic_DNA"/>
</dbReference>